<dbReference type="STRING" id="1005945.SAMN05216561_102370"/>
<dbReference type="EMBL" id="FOQG01000002">
    <property type="protein sequence ID" value="SFH82210.1"/>
    <property type="molecule type" value="Genomic_DNA"/>
</dbReference>
<dbReference type="AlphaFoldDB" id="A0A1I3D652"/>
<evidence type="ECO:0000313" key="2">
    <source>
        <dbReference type="Proteomes" id="UP000198649"/>
    </source>
</evidence>
<name>A0A1I3D652_9ACTN</name>
<dbReference type="OrthoDB" id="5242307at2"/>
<proteinExistence type="predicted"/>
<organism evidence="1 2">
    <name type="scientific">Nocardioides psychrotolerans</name>
    <dbReference type="NCBI Taxonomy" id="1005945"/>
    <lineage>
        <taxon>Bacteria</taxon>
        <taxon>Bacillati</taxon>
        <taxon>Actinomycetota</taxon>
        <taxon>Actinomycetes</taxon>
        <taxon>Propionibacteriales</taxon>
        <taxon>Nocardioidaceae</taxon>
        <taxon>Nocardioides</taxon>
    </lineage>
</organism>
<keyword evidence="2" id="KW-1185">Reference proteome</keyword>
<evidence type="ECO:0008006" key="3">
    <source>
        <dbReference type="Google" id="ProtNLM"/>
    </source>
</evidence>
<dbReference type="RefSeq" id="WP_091110562.1">
    <property type="nucleotide sequence ID" value="NZ_BKAF01000004.1"/>
</dbReference>
<accession>A0A1I3D652</accession>
<reference evidence="1 2" key="1">
    <citation type="submission" date="2016-10" db="EMBL/GenBank/DDBJ databases">
        <authorList>
            <person name="de Groot N.N."/>
        </authorList>
    </citation>
    <scope>NUCLEOTIDE SEQUENCE [LARGE SCALE GENOMIC DNA]</scope>
    <source>
        <strain evidence="1 2">CGMCC 1.11156</strain>
    </source>
</reference>
<evidence type="ECO:0000313" key="1">
    <source>
        <dbReference type="EMBL" id="SFH82210.1"/>
    </source>
</evidence>
<sequence>MAGFSLLVLVAAGLVVWSVAGSEPYVAPRPEQSEARVSPAEASRTLNLLVEAVEGRDAPAATRLAPADDTVAAELLASVVENAGLLDIEDFALRFIDVSGAIGEDGTWTAAVDATWAFGGFDPGPSRAEMLVRFTSAGGGASIVDLGGGDRVTPLWLAGPATVRQTSDVLVLAEGTGAAVERSADRYLTRGRVAIPVVRQVLPQWRGPLVLEVPATEQQFDRSLDAEPGDYSGIAAVTANPDLSSAPGAPVHVFINPGQFDALRAQGAQIVITHEAAHVATHAASTRSMPQWLLEGFADYVALRDVPLPDSRTAAQVIKQVRADGLPNTLPGLTEFDATTGRAGAAYEASWIACRVLAQRGGEAALVSFYDSVKDGATVEAALQKVFSWNEQQLIGSWRTRLADLAA</sequence>
<protein>
    <recommendedName>
        <fullName evidence="3">Peptidase MA superfamily protein</fullName>
    </recommendedName>
</protein>
<dbReference type="Proteomes" id="UP000198649">
    <property type="component" value="Unassembled WGS sequence"/>
</dbReference>
<gene>
    <name evidence="1" type="ORF">SAMN05216561_102370</name>
</gene>